<comment type="caution">
    <text evidence="3">The sequence shown here is derived from an EMBL/GenBank/DDBJ whole genome shotgun (WGS) entry which is preliminary data.</text>
</comment>
<comment type="similarity">
    <text evidence="2">Belongs to the UPP synthase family.</text>
</comment>
<dbReference type="HAMAP" id="MF_01139">
    <property type="entry name" value="ISPT"/>
    <property type="match status" value="1"/>
</dbReference>
<dbReference type="RefSeq" id="WP_206580901.1">
    <property type="nucleotide sequence ID" value="NZ_JAFJZZ010000001.1"/>
</dbReference>
<keyword evidence="2" id="KW-0479">Metal-binding</keyword>
<dbReference type="GO" id="GO:0005829">
    <property type="term" value="C:cytosol"/>
    <property type="evidence" value="ECO:0007669"/>
    <property type="project" value="TreeGrafter"/>
</dbReference>
<keyword evidence="1 2" id="KW-0808">Transferase</keyword>
<dbReference type="InterPro" id="IPR018520">
    <property type="entry name" value="UPP_synth-like_CS"/>
</dbReference>
<feature type="binding site" evidence="2">
    <location>
        <position position="21"/>
    </location>
    <ligand>
        <name>substrate</name>
    </ligand>
</feature>
<dbReference type="CDD" id="cd00475">
    <property type="entry name" value="Cis_IPPS"/>
    <property type="match status" value="1"/>
</dbReference>
<gene>
    <name evidence="3" type="ORF">JYB65_02020</name>
</gene>
<dbReference type="PANTHER" id="PTHR10291:SF0">
    <property type="entry name" value="DEHYDRODOLICHYL DIPHOSPHATE SYNTHASE 2"/>
    <property type="match status" value="1"/>
</dbReference>
<reference evidence="3" key="1">
    <citation type="submission" date="2021-02" db="EMBL/GenBank/DDBJ databases">
        <title>Abyssanaerobacter marinus gen.nov., sp., nov, anaerobic bacterium isolated from the Onnuri vent field of Indian Ocean and suggestion of Mogibacteriaceae fam. nov., and proposal of reclassification of ambiguous this family's genus member.</title>
        <authorList>
            <person name="Kim Y.J."/>
            <person name="Yang J.-A."/>
        </authorList>
    </citation>
    <scope>NUCLEOTIDE SEQUENCE</scope>
    <source>
        <strain evidence="3">DSM 2634</strain>
    </source>
</reference>
<comment type="subunit">
    <text evidence="2">Homodimer.</text>
</comment>
<feature type="binding site" evidence="2">
    <location>
        <position position="33"/>
    </location>
    <ligand>
        <name>substrate</name>
    </ligand>
</feature>
<accession>A0A939D6H5</accession>
<dbReference type="GO" id="GO:0016094">
    <property type="term" value="P:polyprenol biosynthetic process"/>
    <property type="evidence" value="ECO:0007669"/>
    <property type="project" value="TreeGrafter"/>
</dbReference>
<dbReference type="Proteomes" id="UP000664545">
    <property type="component" value="Unassembled WGS sequence"/>
</dbReference>
<comment type="function">
    <text evidence="2">Catalyzes the condensation of isopentenyl diphosphate (IPP) with allylic pyrophosphates generating different type of terpenoids.</text>
</comment>
<feature type="binding site" evidence="2">
    <location>
        <begin position="17"/>
        <end position="20"/>
    </location>
    <ligand>
        <name>substrate</name>
    </ligand>
</feature>
<dbReference type="GO" id="GO:0030145">
    <property type="term" value="F:manganese ion binding"/>
    <property type="evidence" value="ECO:0007669"/>
    <property type="project" value="TreeGrafter"/>
</dbReference>
<dbReference type="PANTHER" id="PTHR10291">
    <property type="entry name" value="DEHYDRODOLICHYL DIPHOSPHATE SYNTHASE FAMILY MEMBER"/>
    <property type="match status" value="1"/>
</dbReference>
<name>A0A939D6H5_CLOAM</name>
<feature type="binding site" evidence="2">
    <location>
        <position position="207"/>
    </location>
    <ligand>
        <name>Mg(2+)</name>
        <dbReference type="ChEBI" id="CHEBI:18420"/>
    </ligand>
</feature>
<dbReference type="Gene3D" id="3.40.1180.10">
    <property type="entry name" value="Decaprenyl diphosphate synthase-like"/>
    <property type="match status" value="1"/>
</dbReference>
<dbReference type="GO" id="GO:0000287">
    <property type="term" value="F:magnesium ion binding"/>
    <property type="evidence" value="ECO:0007669"/>
    <property type="project" value="UniProtKB-UniRule"/>
</dbReference>
<feature type="active site" evidence="2">
    <location>
        <position position="16"/>
    </location>
</feature>
<proteinExistence type="inferred from homology"/>
<dbReference type="PROSITE" id="PS01066">
    <property type="entry name" value="UPP_SYNTHASE"/>
    <property type="match status" value="1"/>
</dbReference>
<feature type="binding site" evidence="2">
    <location>
        <position position="65"/>
    </location>
    <ligand>
        <name>substrate</name>
    </ligand>
</feature>
<evidence type="ECO:0000313" key="4">
    <source>
        <dbReference type="Proteomes" id="UP000664545"/>
    </source>
</evidence>
<dbReference type="InterPro" id="IPR001441">
    <property type="entry name" value="UPP_synth-like"/>
</dbReference>
<protein>
    <recommendedName>
        <fullName evidence="2">Isoprenyl transferase</fullName>
        <ecNumber evidence="2">2.5.1.-</ecNumber>
    </recommendedName>
</protein>
<feature type="binding site" evidence="2">
    <location>
        <position position="29"/>
    </location>
    <ligand>
        <name>substrate</name>
    </ligand>
</feature>
<dbReference type="FunFam" id="3.40.1180.10:FF:000001">
    <property type="entry name" value="(2E,6E)-farnesyl-diphosphate-specific ditrans,polycis-undecaprenyl-diphosphate synthase"/>
    <property type="match status" value="1"/>
</dbReference>
<feature type="active site" description="Proton acceptor" evidence="2">
    <location>
        <position position="64"/>
    </location>
</feature>
<feature type="binding site" evidence="2">
    <location>
        <position position="188"/>
    </location>
    <ligand>
        <name>substrate</name>
    </ligand>
</feature>
<comment type="cofactor">
    <cofactor evidence="2">
        <name>Mg(2+)</name>
        <dbReference type="ChEBI" id="CHEBI:18420"/>
    </cofactor>
    <text evidence="2">Binds 2 magnesium ions per subunit.</text>
</comment>
<feature type="binding site" evidence="2">
    <location>
        <position position="67"/>
    </location>
    <ligand>
        <name>substrate</name>
    </ligand>
</feature>
<dbReference type="GO" id="GO:0008834">
    <property type="term" value="F:ditrans,polycis-undecaprenyl-diphosphate synthase [(2E,6E)-farnesyl-diphosphate specific] activity"/>
    <property type="evidence" value="ECO:0007669"/>
    <property type="project" value="TreeGrafter"/>
</dbReference>
<dbReference type="InterPro" id="IPR036424">
    <property type="entry name" value="UPP_synth-like_sf"/>
</dbReference>
<feature type="binding site" evidence="2">
    <location>
        <begin position="194"/>
        <end position="196"/>
    </location>
    <ligand>
        <name>substrate</name>
    </ligand>
</feature>
<sequence length="240" mass="27571">MLDERNIPKHVAIIMDGNGRWAQKNNTTRLAGHNAGMRAMKEIVKSSSAWGVEHLTVYAFSTENWKRSVEEVSGIFKLIVIYVDKELKELHKNNVKVNILGDYSKLPKESVERLEKALGTTKNNTGLQFNIALNYGSRDEITKAVRLISEKVKNGEFTPEQITEEMIGQHLYTGGLFHNIPDPDLIIRTSGERRLSNYLLWQSAYSEFAFPDVLWPDFSPAEYMKIMEEYQSRDRRFGGR</sequence>
<feature type="binding site" evidence="2">
    <location>
        <position position="16"/>
    </location>
    <ligand>
        <name>Mg(2+)</name>
        <dbReference type="ChEBI" id="CHEBI:18420"/>
    </ligand>
</feature>
<organism evidence="3 4">
    <name type="scientific">Clostridium aminobutyricum</name>
    <dbReference type="NCBI Taxonomy" id="33953"/>
    <lineage>
        <taxon>Bacteria</taxon>
        <taxon>Bacillati</taxon>
        <taxon>Bacillota</taxon>
        <taxon>Clostridia</taxon>
        <taxon>Eubacteriales</taxon>
        <taxon>Clostridiaceae</taxon>
        <taxon>Clostridium</taxon>
    </lineage>
</organism>
<keyword evidence="2" id="KW-0460">Magnesium</keyword>
<dbReference type="NCBIfam" id="TIGR00055">
    <property type="entry name" value="uppS"/>
    <property type="match status" value="1"/>
</dbReference>
<evidence type="ECO:0000256" key="2">
    <source>
        <dbReference type="HAMAP-Rule" id="MF_01139"/>
    </source>
</evidence>
<feature type="binding site" evidence="2">
    <location>
        <begin position="61"/>
        <end position="63"/>
    </location>
    <ligand>
        <name>substrate</name>
    </ligand>
</feature>
<keyword evidence="4" id="KW-1185">Reference proteome</keyword>
<dbReference type="SUPFAM" id="SSF64005">
    <property type="entry name" value="Undecaprenyl diphosphate synthase"/>
    <property type="match status" value="1"/>
</dbReference>
<dbReference type="Pfam" id="PF01255">
    <property type="entry name" value="Prenyltransf"/>
    <property type="match status" value="1"/>
</dbReference>
<dbReference type="AlphaFoldDB" id="A0A939D6H5"/>
<evidence type="ECO:0000313" key="3">
    <source>
        <dbReference type="EMBL" id="MBN7772127.1"/>
    </source>
</evidence>
<dbReference type="EMBL" id="JAFJZZ010000001">
    <property type="protein sequence ID" value="MBN7772127.1"/>
    <property type="molecule type" value="Genomic_DNA"/>
</dbReference>
<evidence type="ECO:0000256" key="1">
    <source>
        <dbReference type="ARBA" id="ARBA00022679"/>
    </source>
</evidence>
<dbReference type="NCBIfam" id="NF011405">
    <property type="entry name" value="PRK14830.1"/>
    <property type="match status" value="1"/>
</dbReference>
<dbReference type="EC" id="2.5.1.-" evidence="2"/>